<dbReference type="Pfam" id="PF11951">
    <property type="entry name" value="Fungal_trans_2"/>
    <property type="match status" value="1"/>
</dbReference>
<evidence type="ECO:0000313" key="2">
    <source>
        <dbReference type="Proteomes" id="UP000247810"/>
    </source>
</evidence>
<keyword evidence="2" id="KW-1185">Reference proteome</keyword>
<dbReference type="PANTHER" id="PTHR47657:SF7">
    <property type="entry name" value="STEROL REGULATORY ELEMENT-BINDING PROTEIN ECM22"/>
    <property type="match status" value="1"/>
</dbReference>
<accession>A0A319CTH5</accession>
<dbReference type="GO" id="GO:0000981">
    <property type="term" value="F:DNA-binding transcription factor activity, RNA polymerase II-specific"/>
    <property type="evidence" value="ECO:0007669"/>
    <property type="project" value="TreeGrafter"/>
</dbReference>
<sequence>MLFPNLNVLDLELIHHYTTLTAFTFSRQASIQSLWRLQVPEMAFGSLYTLRAIMCLSALHLAHRKSAMKIHFLARAQYHYECAFQQVADPLGTLVRRNSTTAMVFAIIAFFISCAKPRDSGDLWLAEQGSFPGWLVVLRASNDAIEKAGGVVTGPLAPIMNIRGRVSELRNQEATYEMDFLVGLQDIVERHPGNVEELPVYRKAVQELSWSFAVALRDTSGSCEMDYVLCWLLDVSADYLMLLREQAAGGVGDPRALLRSAAPAGVYVVDSGVHHAPEIAHLLVAEGRASLLVAVADGADWMDAMMSDQVSDMAGSDASIGNDYQIKQSTKVSIYTCVDVTI</sequence>
<dbReference type="EMBL" id="KZ826082">
    <property type="protein sequence ID" value="PYH88565.1"/>
    <property type="molecule type" value="Genomic_DNA"/>
</dbReference>
<organism evidence="1 2">
    <name type="scientific">Aspergillus ellipticus CBS 707.79</name>
    <dbReference type="NCBI Taxonomy" id="1448320"/>
    <lineage>
        <taxon>Eukaryota</taxon>
        <taxon>Fungi</taxon>
        <taxon>Dikarya</taxon>
        <taxon>Ascomycota</taxon>
        <taxon>Pezizomycotina</taxon>
        <taxon>Eurotiomycetes</taxon>
        <taxon>Eurotiomycetidae</taxon>
        <taxon>Eurotiales</taxon>
        <taxon>Aspergillaceae</taxon>
        <taxon>Aspergillus</taxon>
        <taxon>Aspergillus subgen. Circumdati</taxon>
    </lineage>
</organism>
<evidence type="ECO:0000313" key="1">
    <source>
        <dbReference type="EMBL" id="PYH88565.1"/>
    </source>
</evidence>
<gene>
    <name evidence="1" type="ORF">BO71DRAFT_132646</name>
</gene>
<dbReference type="VEuPathDB" id="FungiDB:BO71DRAFT_132646"/>
<dbReference type="PANTHER" id="PTHR47657">
    <property type="entry name" value="STEROL REGULATORY ELEMENT-BINDING PROTEIN ECM22"/>
    <property type="match status" value="1"/>
</dbReference>
<dbReference type="AlphaFoldDB" id="A0A319CTH5"/>
<reference evidence="1 2" key="1">
    <citation type="submission" date="2018-02" db="EMBL/GenBank/DDBJ databases">
        <title>The genomes of Aspergillus section Nigri reveals drivers in fungal speciation.</title>
        <authorList>
            <consortium name="DOE Joint Genome Institute"/>
            <person name="Vesth T.C."/>
            <person name="Nybo J."/>
            <person name="Theobald S."/>
            <person name="Brandl J."/>
            <person name="Frisvad J.C."/>
            <person name="Nielsen K.F."/>
            <person name="Lyhne E.K."/>
            <person name="Kogle M.E."/>
            <person name="Kuo A."/>
            <person name="Riley R."/>
            <person name="Clum A."/>
            <person name="Nolan M."/>
            <person name="Lipzen A."/>
            <person name="Salamov A."/>
            <person name="Henrissat B."/>
            <person name="Wiebenga A."/>
            <person name="De vries R.P."/>
            <person name="Grigoriev I.V."/>
            <person name="Mortensen U.H."/>
            <person name="Andersen M.R."/>
            <person name="Baker S.E."/>
        </authorList>
    </citation>
    <scope>NUCLEOTIDE SEQUENCE [LARGE SCALE GENOMIC DNA]</scope>
    <source>
        <strain evidence="1 2">CBS 707.79</strain>
    </source>
</reference>
<dbReference type="Proteomes" id="UP000247810">
    <property type="component" value="Unassembled WGS sequence"/>
</dbReference>
<dbReference type="InterPro" id="IPR052400">
    <property type="entry name" value="Zn2-C6_fungal_TF"/>
</dbReference>
<dbReference type="OrthoDB" id="416217at2759"/>
<protein>
    <submittedName>
        <fullName evidence="1">Uncharacterized protein</fullName>
    </submittedName>
</protein>
<dbReference type="InterPro" id="IPR021858">
    <property type="entry name" value="Fun_TF"/>
</dbReference>
<dbReference type="STRING" id="1448320.A0A319CTH5"/>
<name>A0A319CTH5_9EURO</name>
<proteinExistence type="predicted"/>